<dbReference type="PANTHER" id="PTHR13720">
    <property type="entry name" value="WD-40 REPEAT PROTEIN"/>
    <property type="match status" value="1"/>
</dbReference>
<dbReference type="GO" id="GO:0008017">
    <property type="term" value="F:microtubule binding"/>
    <property type="evidence" value="ECO:0007669"/>
    <property type="project" value="TreeGrafter"/>
</dbReference>
<dbReference type="PROSITE" id="PS50294">
    <property type="entry name" value="WD_REPEATS_REGION"/>
    <property type="match status" value="1"/>
</dbReference>
<feature type="repeat" description="WD" evidence="8">
    <location>
        <begin position="576"/>
        <end position="617"/>
    </location>
</feature>
<comment type="similarity">
    <text evidence="2">Belongs to the WD repeat EMAP family.</text>
</comment>
<feature type="domain" description="EML-like first beta-propeller" evidence="12">
    <location>
        <begin position="301"/>
        <end position="566"/>
    </location>
</feature>
<organism evidence="14 15">
    <name type="scientific">Pluvianellus socialis</name>
    <name type="common">Magellanic plover</name>
    <dbReference type="NCBI Taxonomy" id="227228"/>
    <lineage>
        <taxon>Eukaryota</taxon>
        <taxon>Metazoa</taxon>
        <taxon>Chordata</taxon>
        <taxon>Craniata</taxon>
        <taxon>Vertebrata</taxon>
        <taxon>Euteleostomi</taxon>
        <taxon>Archelosauria</taxon>
        <taxon>Archosauria</taxon>
        <taxon>Dinosauria</taxon>
        <taxon>Saurischia</taxon>
        <taxon>Theropoda</taxon>
        <taxon>Coelurosauria</taxon>
        <taxon>Aves</taxon>
        <taxon>Neognathae</taxon>
        <taxon>Neoaves</taxon>
        <taxon>Charadriiformes</taxon>
        <taxon>Charadriidae</taxon>
        <taxon>Pluvianellus</taxon>
    </lineage>
</organism>
<keyword evidence="9" id="KW-0175">Coiled coil</keyword>
<proteinExistence type="inferred from homology"/>
<feature type="signal peptide" evidence="11">
    <location>
        <begin position="1"/>
        <end position="27"/>
    </location>
</feature>
<dbReference type="Pfam" id="PF23414">
    <property type="entry name" value="Beta-prop_EML_2"/>
    <property type="match status" value="1"/>
</dbReference>
<dbReference type="InterPro" id="IPR050630">
    <property type="entry name" value="WD_repeat_EMAP"/>
</dbReference>
<keyword evidence="6" id="KW-0677">Repeat</keyword>
<evidence type="ECO:0000256" key="9">
    <source>
        <dbReference type="SAM" id="Coils"/>
    </source>
</evidence>
<evidence type="ECO:0000259" key="12">
    <source>
        <dbReference type="Pfam" id="PF23409"/>
    </source>
</evidence>
<reference evidence="14 15" key="1">
    <citation type="submission" date="2019-09" db="EMBL/GenBank/DDBJ databases">
        <title>Bird 10,000 Genomes (B10K) Project - Family phase.</title>
        <authorList>
            <person name="Zhang G."/>
        </authorList>
    </citation>
    <scope>NUCLEOTIDE SEQUENCE [LARGE SCALE GENOMIC DNA]</scope>
    <source>
        <strain evidence="14">B10K-DU-012-14</strain>
        <tissue evidence="14">Blood</tissue>
    </source>
</reference>
<accession>A0A7L3DMQ3</accession>
<feature type="region of interest" description="Disordered" evidence="10">
    <location>
        <begin position="164"/>
        <end position="216"/>
    </location>
</feature>
<keyword evidence="3" id="KW-0963">Cytoplasm</keyword>
<keyword evidence="5" id="KW-0493">Microtubule</keyword>
<dbReference type="InterPro" id="IPR015943">
    <property type="entry name" value="WD40/YVTN_repeat-like_dom_sf"/>
</dbReference>
<evidence type="ECO:0000256" key="5">
    <source>
        <dbReference type="ARBA" id="ARBA00022701"/>
    </source>
</evidence>
<dbReference type="InterPro" id="IPR011047">
    <property type="entry name" value="Quinoprotein_ADH-like_sf"/>
</dbReference>
<feature type="repeat" description="WD" evidence="8">
    <location>
        <begin position="705"/>
        <end position="736"/>
    </location>
</feature>
<dbReference type="GO" id="GO:0005874">
    <property type="term" value="C:microtubule"/>
    <property type="evidence" value="ECO:0007669"/>
    <property type="project" value="UniProtKB-KW"/>
</dbReference>
<dbReference type="Proteomes" id="UP000519225">
    <property type="component" value="Unassembled WGS sequence"/>
</dbReference>
<dbReference type="Pfam" id="PF03451">
    <property type="entry name" value="HELP"/>
    <property type="match status" value="1"/>
</dbReference>
<gene>
    <name evidence="14" type="primary">Eml1</name>
    <name evidence="14" type="ORF">PLUSOC_R11330</name>
</gene>
<dbReference type="InterPro" id="IPR055442">
    <property type="entry name" value="Beta-prop_EML-like_2nd"/>
</dbReference>
<dbReference type="GO" id="GO:0072686">
    <property type="term" value="C:mitotic spindle"/>
    <property type="evidence" value="ECO:0007669"/>
    <property type="project" value="TreeGrafter"/>
</dbReference>
<feature type="compositionally biased region" description="Basic and acidic residues" evidence="10">
    <location>
        <begin position="180"/>
        <end position="190"/>
    </location>
</feature>
<evidence type="ECO:0000256" key="10">
    <source>
        <dbReference type="SAM" id="MobiDB-lite"/>
    </source>
</evidence>
<dbReference type="SUPFAM" id="SSF50998">
    <property type="entry name" value="Quinoprotein alcohol dehydrogenase-like"/>
    <property type="match status" value="2"/>
</dbReference>
<evidence type="ECO:0000259" key="13">
    <source>
        <dbReference type="Pfam" id="PF23414"/>
    </source>
</evidence>
<feature type="chain" id="PRO_5029892762" evidence="11">
    <location>
        <begin position="28"/>
        <end position="852"/>
    </location>
</feature>
<feature type="domain" description="EML-like second beta-propeller" evidence="13">
    <location>
        <begin position="583"/>
        <end position="851"/>
    </location>
</feature>
<dbReference type="EMBL" id="VZTS01026969">
    <property type="protein sequence ID" value="NXT57564.1"/>
    <property type="molecule type" value="Genomic_DNA"/>
</dbReference>
<dbReference type="InterPro" id="IPR055439">
    <property type="entry name" value="Beta-prop_EML_1st"/>
</dbReference>
<dbReference type="InterPro" id="IPR005108">
    <property type="entry name" value="HELP"/>
</dbReference>
<evidence type="ECO:0000313" key="15">
    <source>
        <dbReference type="Proteomes" id="UP000519225"/>
    </source>
</evidence>
<comment type="subcellular location">
    <subcellularLocation>
        <location evidence="1">Cytoplasm</location>
        <location evidence="1">Cytoskeleton</location>
    </subcellularLocation>
</comment>
<evidence type="ECO:0000256" key="7">
    <source>
        <dbReference type="ARBA" id="ARBA00023212"/>
    </source>
</evidence>
<evidence type="ECO:0000313" key="14">
    <source>
        <dbReference type="EMBL" id="NXT57564.1"/>
    </source>
</evidence>
<keyword evidence="4 8" id="KW-0853">WD repeat</keyword>
<evidence type="ECO:0000256" key="6">
    <source>
        <dbReference type="ARBA" id="ARBA00022737"/>
    </source>
</evidence>
<evidence type="ECO:0000256" key="3">
    <source>
        <dbReference type="ARBA" id="ARBA00022490"/>
    </source>
</evidence>
<evidence type="ECO:0000256" key="11">
    <source>
        <dbReference type="SAM" id="SignalP"/>
    </source>
</evidence>
<dbReference type="SMART" id="SM00320">
    <property type="entry name" value="WD40"/>
    <property type="match status" value="10"/>
</dbReference>
<sequence>YEVFLDGYTLLIMHLFLLVYVDDSASAASSMEVTDRIASLEQRVQMQEDDIQLLKSALADVVRRLNITEEQQAMQNKKGPTKDQSMIKKAAAEADKHVSPATTARPLVQTLPLRTTVNNGTVLPKKPSGSLPSPSGTRKETVPPAAKSRSVNLLNACKLKKPALSTVKRTSSAERVSPGGRRESYGDSKGSRNRTGSTSSSSSGKKNSESKPKEPMFSAEEGYVKMFLRGRPVTMYMPKEQVESYNLEAKVELPAKRLKLEWVYGYRGRDCRSNLYLLPTGETVYFIASVVVLFNVEEQLQRHYTGHNDDVKCLAVHPDRITIATGQVAGTSKDGKQLPPHVRVWDSVTLNTLHVIGMGFFDRAVTCIAFSKSNGGSSLCSVDDSNDHVLSVWDWQKEEKLADVKCSNEAVFAADFHPTDTNIIVTCGKSHLYFWTLEGNSLIKKQGLFEKQEKPKFVLCVTFSENGDTITGDSSGNILVWGKGTNRISHAVQGAHEGGIFALCMLRDGTLVSGGGKDRKLISWNGNYQKLHKTEIPEQFGPIRTVAEGKGDVVLIGTTRNFVLQGTLSGDFFPITQGHTDELWGLAVHSSKPQFFTCGHDKHITLWDATTHRPIWNKIIEDPAQSSGFHPSASVVAVGTLTGRWFVFDTETKDLVTVHTDGNEQLSVMRYSPDGNFLAIGSHDNCIYIYGVSENGRKYTRIGKCSGHSSFITHLDWSVNSQYLVSNSGDYEILYWIPSACKQVVSVETTRDIEWATYTCTLGFHVFGVWPEGSDGTDINAVCRSHGRKLLSTGDDFGKVHLFSYPCSQFRAPSHVYGGHSSHVTNVDFLCEDTHLISTGGKDTSIMQWRVI</sequence>
<dbReference type="Pfam" id="PF23409">
    <property type="entry name" value="Beta-prop_EML"/>
    <property type="match status" value="1"/>
</dbReference>
<dbReference type="GO" id="GO:0000226">
    <property type="term" value="P:microtubule cytoskeleton organization"/>
    <property type="evidence" value="ECO:0007669"/>
    <property type="project" value="TreeGrafter"/>
</dbReference>
<feature type="compositionally biased region" description="Low complexity" evidence="10">
    <location>
        <begin position="193"/>
        <end position="205"/>
    </location>
</feature>
<evidence type="ECO:0000256" key="8">
    <source>
        <dbReference type="PROSITE-ProRule" id="PRU00221"/>
    </source>
</evidence>
<evidence type="ECO:0000256" key="2">
    <source>
        <dbReference type="ARBA" id="ARBA00006489"/>
    </source>
</evidence>
<feature type="region of interest" description="Disordered" evidence="10">
    <location>
        <begin position="71"/>
        <end position="149"/>
    </location>
</feature>
<dbReference type="FunFam" id="2.130.10.10:FF:000005">
    <property type="entry name" value="Putative echinoderm microtubule-associated protein-like 1"/>
    <property type="match status" value="1"/>
</dbReference>
<dbReference type="CDD" id="cd21947">
    <property type="entry name" value="TD_EMAP1"/>
    <property type="match status" value="1"/>
</dbReference>
<comment type="caution">
    <text evidence="14">The sequence shown here is derived from an EMBL/GenBank/DDBJ whole genome shotgun (WGS) entry which is preliminary data.</text>
</comment>
<evidence type="ECO:0000256" key="1">
    <source>
        <dbReference type="ARBA" id="ARBA00004245"/>
    </source>
</evidence>
<keyword evidence="7" id="KW-0206">Cytoskeleton</keyword>
<evidence type="ECO:0000256" key="4">
    <source>
        <dbReference type="ARBA" id="ARBA00022574"/>
    </source>
</evidence>
<dbReference type="FunFam" id="2.130.10.10:FF:000011">
    <property type="entry name" value="Echinoderm microtubule-associated protein-like 2 isoform 1"/>
    <property type="match status" value="1"/>
</dbReference>
<dbReference type="PANTHER" id="PTHR13720:SF22">
    <property type="entry name" value="ECHINODERM MICROTUBULE-ASSOCIATED PROTEIN-LIKE 1"/>
    <property type="match status" value="1"/>
</dbReference>
<feature type="compositionally biased region" description="Polar residues" evidence="10">
    <location>
        <begin position="112"/>
        <end position="121"/>
    </location>
</feature>
<feature type="non-terminal residue" evidence="14">
    <location>
        <position position="852"/>
    </location>
</feature>
<dbReference type="PROSITE" id="PS50082">
    <property type="entry name" value="WD_REPEATS_2"/>
    <property type="match status" value="3"/>
</dbReference>
<keyword evidence="15" id="KW-1185">Reference proteome</keyword>
<protein>
    <submittedName>
        <fullName evidence="14">EMAL1 protein</fullName>
    </submittedName>
</protein>
<dbReference type="Gene3D" id="2.130.10.10">
    <property type="entry name" value="YVTN repeat-like/Quinoprotein amine dehydrogenase"/>
    <property type="match status" value="2"/>
</dbReference>
<dbReference type="InterPro" id="IPR001680">
    <property type="entry name" value="WD40_rpt"/>
</dbReference>
<feature type="compositionally biased region" description="Low complexity" evidence="10">
    <location>
        <begin position="123"/>
        <end position="136"/>
    </location>
</feature>
<feature type="non-terminal residue" evidence="14">
    <location>
        <position position="1"/>
    </location>
</feature>
<feature type="repeat" description="WD" evidence="8">
    <location>
        <begin position="817"/>
        <end position="852"/>
    </location>
</feature>
<feature type="coiled-coil region" evidence="9">
    <location>
        <begin position="30"/>
        <end position="71"/>
    </location>
</feature>
<keyword evidence="11" id="KW-0732">Signal</keyword>
<dbReference type="AlphaFoldDB" id="A0A7L3DMQ3"/>
<name>A0A7L3DMQ3_PLUSO</name>